<feature type="transmembrane region" description="Helical" evidence="1">
    <location>
        <begin position="42"/>
        <end position="61"/>
    </location>
</feature>
<organism evidence="3 4">
    <name type="scientific">Nocardia arthritidis</name>
    <dbReference type="NCBI Taxonomy" id="228602"/>
    <lineage>
        <taxon>Bacteria</taxon>
        <taxon>Bacillati</taxon>
        <taxon>Actinomycetota</taxon>
        <taxon>Actinomycetes</taxon>
        <taxon>Mycobacteriales</taxon>
        <taxon>Nocardiaceae</taxon>
        <taxon>Nocardia</taxon>
    </lineage>
</organism>
<dbReference type="SUPFAM" id="SSF53474">
    <property type="entry name" value="alpha/beta-Hydrolases"/>
    <property type="match status" value="1"/>
</dbReference>
<keyword evidence="1" id="KW-1133">Transmembrane helix</keyword>
<dbReference type="GO" id="GO:0016787">
    <property type="term" value="F:hydrolase activity"/>
    <property type="evidence" value="ECO:0007669"/>
    <property type="project" value="UniProtKB-KW"/>
</dbReference>
<dbReference type="InterPro" id="IPR000073">
    <property type="entry name" value="AB_hydrolase_1"/>
</dbReference>
<evidence type="ECO:0000256" key="1">
    <source>
        <dbReference type="SAM" id="Phobius"/>
    </source>
</evidence>
<dbReference type="RefSeq" id="WP_167473911.1">
    <property type="nucleotide sequence ID" value="NZ_CP046172.1"/>
</dbReference>
<protein>
    <submittedName>
        <fullName evidence="3">Alpha/beta fold hydrolase</fullName>
    </submittedName>
</protein>
<keyword evidence="1" id="KW-0472">Membrane</keyword>
<dbReference type="Gene3D" id="3.40.50.1820">
    <property type="entry name" value="alpha/beta hydrolase"/>
    <property type="match status" value="1"/>
</dbReference>
<dbReference type="EMBL" id="CP046172">
    <property type="protein sequence ID" value="QIS11027.1"/>
    <property type="molecule type" value="Genomic_DNA"/>
</dbReference>
<dbReference type="InterPro" id="IPR029058">
    <property type="entry name" value="AB_hydrolase_fold"/>
</dbReference>
<keyword evidence="1" id="KW-0812">Transmembrane</keyword>
<evidence type="ECO:0000313" key="4">
    <source>
        <dbReference type="Proteomes" id="UP000503540"/>
    </source>
</evidence>
<dbReference type="Proteomes" id="UP000503540">
    <property type="component" value="Chromosome"/>
</dbReference>
<reference evidence="3 4" key="1">
    <citation type="journal article" date="2019" name="ACS Chem. Biol.">
        <title>Identification and Mobilization of a Cryptic Antibiotic Biosynthesis Gene Locus from a Human-Pathogenic Nocardia Isolate.</title>
        <authorList>
            <person name="Herisse M."/>
            <person name="Ishida K."/>
            <person name="Porter J.L."/>
            <person name="Howden B."/>
            <person name="Hertweck C."/>
            <person name="Stinear T.P."/>
            <person name="Pidot S.J."/>
        </authorList>
    </citation>
    <scope>NUCLEOTIDE SEQUENCE [LARGE SCALE GENOMIC DNA]</scope>
    <source>
        <strain evidence="3 4">AUSMDU00012717</strain>
    </source>
</reference>
<evidence type="ECO:0000259" key="2">
    <source>
        <dbReference type="Pfam" id="PF12697"/>
    </source>
</evidence>
<evidence type="ECO:0000313" key="3">
    <source>
        <dbReference type="EMBL" id="QIS11027.1"/>
    </source>
</evidence>
<name>A0A6G9YD80_9NOCA</name>
<dbReference type="AlphaFoldDB" id="A0A6G9YD80"/>
<proteinExistence type="predicted"/>
<dbReference type="KEGG" id="nah:F5544_15730"/>
<keyword evidence="3" id="KW-0378">Hydrolase</keyword>
<feature type="domain" description="AB hydrolase-1" evidence="2">
    <location>
        <begin position="130"/>
        <end position="360"/>
    </location>
</feature>
<accession>A0A6G9YD80</accession>
<dbReference type="Pfam" id="PF12697">
    <property type="entry name" value="Abhydrolase_6"/>
    <property type="match status" value="1"/>
</dbReference>
<gene>
    <name evidence="3" type="ORF">F5544_15730</name>
</gene>
<keyword evidence="4" id="KW-1185">Reference proteome</keyword>
<sequence>MLPMDERHPSTVSDWDDARRRARLRETRIGHDWHRLRRTRLALLRVAALMLAVLIVVGYYWTADVNPERERLARTRPSIIAVNTPADPKNWDTVVVDMVGLGNLDATSTAAALPALDQIGMVWAIRYDNQGIDTKVIADLIVRAAEQAALKNIVLMGHSMGGVIALEVAKHIRNESDRRLVGVMLDCTPVDLNAVRPESRSAGEDLVRWAGWLPGARESRLLRILAETYARRDRFLGVSPEGLPDIGFRALRDVEVEILRDKILSRDVASNGLIEAQFAAIVAGGAADDLRSLARPLDGKPRPAIIFIRPRDPDRDMVVDDEYSHRVLIDISGGVNGTLLVAFTRTGGHANPISRPVEYNDIIENQILPFVQRYQLQMRNASGNAAGPH</sequence>